<name>A0AAD9N1H5_9ANNE</name>
<evidence type="ECO:0000313" key="2">
    <source>
        <dbReference type="EMBL" id="KAK2151988.1"/>
    </source>
</evidence>
<protein>
    <submittedName>
        <fullName evidence="2">Uncharacterized protein</fullName>
    </submittedName>
</protein>
<evidence type="ECO:0000313" key="3">
    <source>
        <dbReference type="Proteomes" id="UP001208570"/>
    </source>
</evidence>
<dbReference type="PANTHER" id="PTHR11426">
    <property type="entry name" value="HISTONE H3"/>
    <property type="match status" value="1"/>
</dbReference>
<gene>
    <name evidence="2" type="ORF">LSH36_343g03005</name>
</gene>
<dbReference type="InterPro" id="IPR009072">
    <property type="entry name" value="Histone-fold"/>
</dbReference>
<keyword evidence="3" id="KW-1185">Reference proteome</keyword>
<dbReference type="InterPro" id="IPR000164">
    <property type="entry name" value="Histone_H3/CENP-A"/>
</dbReference>
<evidence type="ECO:0000256" key="1">
    <source>
        <dbReference type="ARBA" id="ARBA00010343"/>
    </source>
</evidence>
<dbReference type="AlphaFoldDB" id="A0AAD9N1H5"/>
<dbReference type="SUPFAM" id="SSF47113">
    <property type="entry name" value="Histone-fold"/>
    <property type="match status" value="1"/>
</dbReference>
<dbReference type="EMBL" id="JAODUP010000343">
    <property type="protein sequence ID" value="KAK2151988.1"/>
    <property type="molecule type" value="Genomic_DNA"/>
</dbReference>
<dbReference type="Proteomes" id="UP001208570">
    <property type="component" value="Unassembled WGS sequence"/>
</dbReference>
<dbReference type="GO" id="GO:0003677">
    <property type="term" value="F:DNA binding"/>
    <property type="evidence" value="ECO:0007669"/>
    <property type="project" value="InterPro"/>
</dbReference>
<dbReference type="GO" id="GO:0000786">
    <property type="term" value="C:nucleosome"/>
    <property type="evidence" value="ECO:0007669"/>
    <property type="project" value="InterPro"/>
</dbReference>
<proteinExistence type="inferred from homology"/>
<dbReference type="GO" id="GO:0046982">
    <property type="term" value="F:protein heterodimerization activity"/>
    <property type="evidence" value="ECO:0007669"/>
    <property type="project" value="InterPro"/>
</dbReference>
<sequence>MGVTKQPAPRVDDQEVAVHKTAQDINTDMRFQNAAIGALLEARSSEAYLVDLFGDTDLDALHGKCVIIKPNDM</sequence>
<dbReference type="GO" id="GO:0030527">
    <property type="term" value="F:structural constituent of chromatin"/>
    <property type="evidence" value="ECO:0007669"/>
    <property type="project" value="InterPro"/>
</dbReference>
<accession>A0AAD9N1H5</accession>
<reference evidence="2" key="1">
    <citation type="journal article" date="2023" name="Mol. Biol. Evol.">
        <title>Third-Generation Sequencing Reveals the Adaptive Role of the Epigenome in Three Deep-Sea Polychaetes.</title>
        <authorList>
            <person name="Perez M."/>
            <person name="Aroh O."/>
            <person name="Sun Y."/>
            <person name="Lan Y."/>
            <person name="Juniper S.K."/>
            <person name="Young C.R."/>
            <person name="Angers B."/>
            <person name="Qian P.Y."/>
        </authorList>
    </citation>
    <scope>NUCLEOTIDE SEQUENCE</scope>
    <source>
        <strain evidence="2">P08H-3</strain>
    </source>
</reference>
<dbReference type="Gene3D" id="1.10.20.10">
    <property type="entry name" value="Histone, subunit A"/>
    <property type="match status" value="1"/>
</dbReference>
<comment type="similarity">
    <text evidence="1">Belongs to the histone H3 family.</text>
</comment>
<comment type="caution">
    <text evidence="2">The sequence shown here is derived from an EMBL/GenBank/DDBJ whole genome shotgun (WGS) entry which is preliminary data.</text>
</comment>
<organism evidence="2 3">
    <name type="scientific">Paralvinella palmiformis</name>
    <dbReference type="NCBI Taxonomy" id="53620"/>
    <lineage>
        <taxon>Eukaryota</taxon>
        <taxon>Metazoa</taxon>
        <taxon>Spiralia</taxon>
        <taxon>Lophotrochozoa</taxon>
        <taxon>Annelida</taxon>
        <taxon>Polychaeta</taxon>
        <taxon>Sedentaria</taxon>
        <taxon>Canalipalpata</taxon>
        <taxon>Terebellida</taxon>
        <taxon>Terebelliformia</taxon>
        <taxon>Alvinellidae</taxon>
        <taxon>Paralvinella</taxon>
    </lineage>
</organism>